<evidence type="ECO:0000313" key="1">
    <source>
        <dbReference type="EMBL" id="MDM8157872.1"/>
    </source>
</evidence>
<sequence>MYVDTDDYEALNARICQVLQQLQDASCLAACRRRGTLVAKLYELSAYCDHRVSALQEGERQLQQRQSALTVDYLTRHVNSYLIKPGAGRVHRVGMLGAGVGGSFRFDAVEATLSSSVSILSATLNARVGEVALKGQAHASLLDADGDFAPQLIVYAQASATLAQASLTLKGGNSLLGASVRASGSLGVAYAEAEAVLSAQEQTLKLKAGAAAVQGEVQCAFELFGAKVTITGSGSLGSAQAELTYSHKNREWEFGSKLGFIAGLGFHVKVEY</sequence>
<accession>A0ABT7UE32</accession>
<organism evidence="1 2">
    <name type="scientific">Amedibacillus dolichus</name>
    <dbReference type="NCBI Taxonomy" id="31971"/>
    <lineage>
        <taxon>Bacteria</taxon>
        <taxon>Bacillati</taxon>
        <taxon>Bacillota</taxon>
        <taxon>Erysipelotrichia</taxon>
        <taxon>Erysipelotrichales</taxon>
        <taxon>Erysipelotrichaceae</taxon>
        <taxon>Amedibacillus</taxon>
    </lineage>
</organism>
<dbReference type="Proteomes" id="UP001529340">
    <property type="component" value="Unassembled WGS sequence"/>
</dbReference>
<proteinExistence type="predicted"/>
<keyword evidence="2" id="KW-1185">Reference proteome</keyword>
<evidence type="ECO:0000313" key="2">
    <source>
        <dbReference type="Proteomes" id="UP001529340"/>
    </source>
</evidence>
<protein>
    <submittedName>
        <fullName evidence="1">Uncharacterized protein</fullName>
    </submittedName>
</protein>
<dbReference type="RefSeq" id="WP_289608315.1">
    <property type="nucleotide sequence ID" value="NZ_JAUDCG010000049.1"/>
</dbReference>
<name>A0ABT7UE32_9FIRM</name>
<reference evidence="1" key="2">
    <citation type="submission" date="2023-06" db="EMBL/GenBank/DDBJ databases">
        <authorList>
            <person name="Zeman M."/>
            <person name="Kubasova T."/>
            <person name="Jahodarova E."/>
            <person name="Nykrynova M."/>
            <person name="Rychlik I."/>
        </authorList>
    </citation>
    <scope>NUCLEOTIDE SEQUENCE</scope>
    <source>
        <strain evidence="1">ET39</strain>
    </source>
</reference>
<comment type="caution">
    <text evidence="1">The sequence shown here is derived from an EMBL/GenBank/DDBJ whole genome shotgun (WGS) entry which is preliminary data.</text>
</comment>
<dbReference type="EMBL" id="JAUDCG010000049">
    <property type="protein sequence ID" value="MDM8157872.1"/>
    <property type="molecule type" value="Genomic_DNA"/>
</dbReference>
<gene>
    <name evidence="1" type="ORF">QUV96_09505</name>
</gene>
<reference evidence="1" key="1">
    <citation type="submission" date="2023-06" db="EMBL/GenBank/DDBJ databases">
        <title>Identification and characterization of horizontal gene transfer across gut microbiota members of farm animals based on homology search.</title>
        <authorList>
            <person name="Schwarzerova J."/>
            <person name="Nykrynova M."/>
            <person name="Jureckova K."/>
            <person name="Cejkova D."/>
            <person name="Rychlik I."/>
        </authorList>
    </citation>
    <scope>NUCLEOTIDE SEQUENCE</scope>
    <source>
        <strain evidence="1">ET39</strain>
    </source>
</reference>